<dbReference type="Pfam" id="PF13503">
    <property type="entry name" value="DUF4123"/>
    <property type="match status" value="1"/>
</dbReference>
<evidence type="ECO:0000259" key="1">
    <source>
        <dbReference type="Pfam" id="PF13503"/>
    </source>
</evidence>
<dbReference type="InterPro" id="IPR025391">
    <property type="entry name" value="DUF4123"/>
</dbReference>
<gene>
    <name evidence="2" type="ORF">CNQ75_12200</name>
</gene>
<sequence>MRLSHCEDDPVTIMYDFSPQAVTQQADVLLTQVQAAITERQEYVYLLIDREALPEDMMHPFICALMDQRPVPVTLPHRNLSMDRHPWLIPLDLTQATHHALLESSIRHALEEQHPDRLCNGGGRAVCGWLTSPYETAVMAKQLGYTAIQRLISGQQILLRSYDPAIHGILWPQLDDVQHERWLGVLSGWHYPDGDGRLVSHDHSPSPYPYMTFSLMVNPEDEIHISQTGKIVRVLEHYRQAHINKPRHDEATAVTIIRRALKRAQQLHGFDNDTDQQALALDCLRLHPELDMHPRMKILLSPREREPDTDYAICTGALSDRDWQQLCHDLNTEETNASASDARSPV</sequence>
<dbReference type="AlphaFoldDB" id="A0A2I5HI20"/>
<dbReference type="STRING" id="59204.UQ49_09485"/>
<evidence type="ECO:0000313" key="2">
    <source>
        <dbReference type="EMBL" id="ATW55219.1"/>
    </source>
</evidence>
<reference evidence="2 3" key="1">
    <citation type="submission" date="2017-09" db="EMBL/GenBank/DDBJ databases">
        <title>Complete genome of Salmonella enterica subsp. diarizonae isolated from stool of a patient with bacterial enteropathy.</title>
        <authorList>
            <person name="Zhou J."/>
            <person name="Chen Q."/>
            <person name="Guo L."/>
            <person name="Fan J."/>
        </authorList>
    </citation>
    <scope>NUCLEOTIDE SEQUENCE [LARGE SCALE GENOMIC DNA]</scope>
    <source>
        <strain evidence="2 3">HZS154</strain>
    </source>
</reference>
<feature type="domain" description="DUF4123" evidence="1">
    <location>
        <begin position="86"/>
        <end position="178"/>
    </location>
</feature>
<proteinExistence type="predicted"/>
<dbReference type="Proteomes" id="UP000230639">
    <property type="component" value="Chromosome"/>
</dbReference>
<evidence type="ECO:0000313" key="3">
    <source>
        <dbReference type="Proteomes" id="UP000230639"/>
    </source>
</evidence>
<organism evidence="2 3">
    <name type="scientific">Salmonella diarizonae</name>
    <dbReference type="NCBI Taxonomy" id="59204"/>
    <lineage>
        <taxon>Bacteria</taxon>
        <taxon>Pseudomonadati</taxon>
        <taxon>Pseudomonadota</taxon>
        <taxon>Gammaproteobacteria</taxon>
        <taxon>Enterobacterales</taxon>
        <taxon>Enterobacteriaceae</taxon>
        <taxon>Salmonella</taxon>
    </lineage>
</organism>
<dbReference type="EMBL" id="CP023345">
    <property type="protein sequence ID" value="ATW55219.1"/>
    <property type="molecule type" value="Genomic_DNA"/>
</dbReference>
<accession>A0A2I5HI20</accession>
<name>A0A2I5HI20_SALDZ</name>
<protein>
    <submittedName>
        <fullName evidence="2">DUF4123 domain-containing protein</fullName>
    </submittedName>
</protein>